<comment type="caution">
    <text evidence="3">The sequence shown here is derived from an EMBL/GenBank/DDBJ whole genome shotgun (WGS) entry which is preliminary data.</text>
</comment>
<dbReference type="AlphaFoldDB" id="A0AAE3MCS7"/>
<gene>
    <name evidence="3" type="ORF">OM074_06300</name>
</gene>
<dbReference type="PANTHER" id="PTHR36919:SF2">
    <property type="entry name" value="BLL6627 PROTEIN"/>
    <property type="match status" value="1"/>
</dbReference>
<dbReference type="Gene3D" id="2.40.128.520">
    <property type="match status" value="1"/>
</dbReference>
<name>A0AAE3MCS7_9BACT</name>
<evidence type="ECO:0000256" key="1">
    <source>
        <dbReference type="SAM" id="SignalP"/>
    </source>
</evidence>
<dbReference type="EMBL" id="JAPDPI010000009">
    <property type="protein sequence ID" value="MCW3805230.1"/>
    <property type="molecule type" value="Genomic_DNA"/>
</dbReference>
<dbReference type="RefSeq" id="WP_301198534.1">
    <property type="nucleotide sequence ID" value="NZ_JAPDPI010000009.1"/>
</dbReference>
<dbReference type="Pfam" id="PF09917">
    <property type="entry name" value="DUF2147"/>
    <property type="match status" value="1"/>
</dbReference>
<feature type="chain" id="PRO_5042048636" evidence="1">
    <location>
        <begin position="21"/>
        <end position="147"/>
    </location>
</feature>
<dbReference type="PANTHER" id="PTHR36919">
    <property type="entry name" value="BLR1215 PROTEIN"/>
    <property type="match status" value="1"/>
</dbReference>
<reference evidence="3" key="1">
    <citation type="submission" date="2022-10" db="EMBL/GenBank/DDBJ databases">
        <authorList>
            <person name="Yu W.X."/>
        </authorList>
    </citation>
    <scope>NUCLEOTIDE SEQUENCE</scope>
    <source>
        <strain evidence="3">D04</strain>
    </source>
</reference>
<evidence type="ECO:0000313" key="4">
    <source>
        <dbReference type="Proteomes" id="UP001207408"/>
    </source>
</evidence>
<sequence>MKMKSLLLLTFIFLLVNIKATNKDKIVGVWYTHEKRSKIKIIKNEDDSYSGTIIWLKKPMEDGKPKLDKNNPNETLKTRELIGLAILNNFKFDDSDEEWVDGTIYDPDSGNTYKCYMWFNGNSNSLNVKGYIGVSLIGRKTTWTRVE</sequence>
<proteinExistence type="predicted"/>
<protein>
    <submittedName>
        <fullName evidence="3">DUF2147 domain-containing protein</fullName>
    </submittedName>
</protein>
<evidence type="ECO:0000313" key="3">
    <source>
        <dbReference type="EMBL" id="MCW3805230.1"/>
    </source>
</evidence>
<feature type="domain" description="DUF2147" evidence="2">
    <location>
        <begin position="28"/>
        <end position="145"/>
    </location>
</feature>
<organism evidence="3 4">
    <name type="scientific">Plebeiibacterium marinum</name>
    <dbReference type="NCBI Taxonomy" id="2992111"/>
    <lineage>
        <taxon>Bacteria</taxon>
        <taxon>Pseudomonadati</taxon>
        <taxon>Bacteroidota</taxon>
        <taxon>Bacteroidia</taxon>
        <taxon>Marinilabiliales</taxon>
        <taxon>Marinilabiliaceae</taxon>
        <taxon>Plebeiibacterium</taxon>
    </lineage>
</organism>
<feature type="signal peptide" evidence="1">
    <location>
        <begin position="1"/>
        <end position="20"/>
    </location>
</feature>
<evidence type="ECO:0000259" key="2">
    <source>
        <dbReference type="Pfam" id="PF09917"/>
    </source>
</evidence>
<accession>A0AAE3MCS7</accession>
<dbReference type="InterPro" id="IPR019223">
    <property type="entry name" value="DUF2147"/>
</dbReference>
<dbReference type="Proteomes" id="UP001207408">
    <property type="component" value="Unassembled WGS sequence"/>
</dbReference>
<keyword evidence="4" id="KW-1185">Reference proteome</keyword>
<keyword evidence="1" id="KW-0732">Signal</keyword>